<organism evidence="2 3">
    <name type="scientific">Halobellus clavatus</name>
    <dbReference type="NCBI Taxonomy" id="660517"/>
    <lineage>
        <taxon>Archaea</taxon>
        <taxon>Methanobacteriati</taxon>
        <taxon>Methanobacteriota</taxon>
        <taxon>Stenosarchaea group</taxon>
        <taxon>Halobacteria</taxon>
        <taxon>Halobacteriales</taxon>
        <taxon>Haloferacaceae</taxon>
        <taxon>Halobellus</taxon>
    </lineage>
</organism>
<gene>
    <name evidence="2" type="ORF">SAMN04487946_11121</name>
</gene>
<evidence type="ECO:0000313" key="2">
    <source>
        <dbReference type="EMBL" id="SDY31730.1"/>
    </source>
</evidence>
<keyword evidence="3" id="KW-1185">Reference proteome</keyword>
<evidence type="ECO:0000313" key="3">
    <source>
        <dbReference type="Proteomes" id="UP000199170"/>
    </source>
</evidence>
<sequence length="293" mass="32842">MSTHQITPADEHLPPLELPPGALDASHPDYENTTGNDPPEIEPIEHRIRLDIIEAGGLLSHETHPPTPLARQYIQKTLVDTYESERRFFPSYDRLDNFLGEAPAFLTGELEPHYRELEQIRADRRKWYTELIPKNLDTIQGTADSLLPLHANTFHGVVIVDANTDPIEYADEHDLDVDDIIREAQLDNHILPAEYGVTLPAPLLVGEFASGSTYAFLPWSDAVVCGCPYKQTNKWAVMCKHELAAASRLANAYEGDVDAKYVLPIDVGVDIPQRARRFVSPTVAATHTPRKQR</sequence>
<dbReference type="AlphaFoldDB" id="A0A1H3IVH3"/>
<evidence type="ECO:0008006" key="4">
    <source>
        <dbReference type="Google" id="ProtNLM"/>
    </source>
</evidence>
<dbReference type="STRING" id="660517.SAMN04487946_11121"/>
<proteinExistence type="predicted"/>
<dbReference type="Proteomes" id="UP000199170">
    <property type="component" value="Unassembled WGS sequence"/>
</dbReference>
<name>A0A1H3IVH3_9EURY</name>
<dbReference type="RefSeq" id="WP_089768488.1">
    <property type="nucleotide sequence ID" value="NZ_FNPB01000011.1"/>
</dbReference>
<accession>A0A1H3IVH3</accession>
<evidence type="ECO:0000256" key="1">
    <source>
        <dbReference type="SAM" id="MobiDB-lite"/>
    </source>
</evidence>
<protein>
    <recommendedName>
        <fullName evidence="4">SWIM-type domain-containing protein</fullName>
    </recommendedName>
</protein>
<feature type="region of interest" description="Disordered" evidence="1">
    <location>
        <begin position="1"/>
        <end position="41"/>
    </location>
</feature>
<dbReference type="OrthoDB" id="305481at2157"/>
<reference evidence="3" key="1">
    <citation type="submission" date="2016-10" db="EMBL/GenBank/DDBJ databases">
        <authorList>
            <person name="Varghese N."/>
            <person name="Submissions S."/>
        </authorList>
    </citation>
    <scope>NUCLEOTIDE SEQUENCE [LARGE SCALE GENOMIC DNA]</scope>
    <source>
        <strain evidence="3">CGMCC 1.10118</strain>
    </source>
</reference>
<dbReference type="EMBL" id="FNPB01000011">
    <property type="protein sequence ID" value="SDY31730.1"/>
    <property type="molecule type" value="Genomic_DNA"/>
</dbReference>